<evidence type="ECO:0000313" key="2">
    <source>
        <dbReference type="Proteomes" id="UP001205566"/>
    </source>
</evidence>
<sequence length="122" mass="14074">MKYLVIALIFLKSSYVLACGERKIPIDISVVKVSEDHFRLSFKAPQNFEGYYILTAQYEGNGNLVPMYDGHKENEYSFYELEGGLAFFENSTITFGYGLKNTLCLHSESYDWEQVVRHCTEC</sequence>
<reference evidence="1" key="1">
    <citation type="thesis" date="2020" institute="Technische Universitat Dresden" country="Dresden, Germany">
        <title>The Agarolytic System of Microbulbifer elongatus PORT2, Isolated from Batu Karas, Pangandaran West Java Indonesia.</title>
        <authorList>
            <person name="Anggraeni S.R."/>
        </authorList>
    </citation>
    <scope>NUCLEOTIDE SEQUENCE</scope>
    <source>
        <strain evidence="1">PORT2</strain>
    </source>
</reference>
<comment type="caution">
    <text evidence="1">The sequence shown here is derived from an EMBL/GenBank/DDBJ whole genome shotgun (WGS) entry which is preliminary data.</text>
</comment>
<gene>
    <name evidence="1" type="ORF">HXX02_00135</name>
</gene>
<dbReference type="RefSeq" id="WP_255872780.1">
    <property type="nucleotide sequence ID" value="NZ_JACASI010000004.1"/>
</dbReference>
<organism evidence="1 2">
    <name type="scientific">Microbulbifer elongatus</name>
    <dbReference type="NCBI Taxonomy" id="86173"/>
    <lineage>
        <taxon>Bacteria</taxon>
        <taxon>Pseudomonadati</taxon>
        <taxon>Pseudomonadota</taxon>
        <taxon>Gammaproteobacteria</taxon>
        <taxon>Cellvibrionales</taxon>
        <taxon>Microbulbiferaceae</taxon>
        <taxon>Microbulbifer</taxon>
    </lineage>
</organism>
<keyword evidence="2" id="KW-1185">Reference proteome</keyword>
<accession>A0ABT1NVA9</accession>
<dbReference type="Proteomes" id="UP001205566">
    <property type="component" value="Unassembled WGS sequence"/>
</dbReference>
<dbReference type="EMBL" id="JACASI010000004">
    <property type="protein sequence ID" value="MCQ3827843.1"/>
    <property type="molecule type" value="Genomic_DNA"/>
</dbReference>
<evidence type="ECO:0000313" key="1">
    <source>
        <dbReference type="EMBL" id="MCQ3827843.1"/>
    </source>
</evidence>
<proteinExistence type="predicted"/>
<name>A0ABT1NVA9_9GAMM</name>
<protein>
    <submittedName>
        <fullName evidence="1">Uncharacterized protein</fullName>
    </submittedName>
</protein>